<evidence type="ECO:0000256" key="3">
    <source>
        <dbReference type="ARBA" id="ARBA00022692"/>
    </source>
</evidence>
<feature type="transmembrane region" description="Helical" evidence="8">
    <location>
        <begin position="226"/>
        <end position="248"/>
    </location>
</feature>
<feature type="transmembrane region" description="Helical" evidence="8">
    <location>
        <begin position="6"/>
        <end position="23"/>
    </location>
</feature>
<keyword evidence="12" id="KW-1185">Reference proteome</keyword>
<dbReference type="InterPro" id="IPR001516">
    <property type="entry name" value="Proton_antipo_N"/>
</dbReference>
<keyword evidence="4 8" id="KW-1133">Transmembrane helix</keyword>
<evidence type="ECO:0000256" key="8">
    <source>
        <dbReference type="SAM" id="Phobius"/>
    </source>
</evidence>
<dbReference type="InterPro" id="IPR001750">
    <property type="entry name" value="ND/Mrp_TM"/>
</dbReference>
<dbReference type="PRINTS" id="PR01434">
    <property type="entry name" value="NADHDHGNASE5"/>
</dbReference>
<dbReference type="InterPro" id="IPR003945">
    <property type="entry name" value="NU5C-like"/>
</dbReference>
<dbReference type="PRINTS" id="PR01435">
    <property type="entry name" value="NPOXDRDTASE5"/>
</dbReference>
<feature type="compositionally biased region" description="Basic and acidic residues" evidence="7">
    <location>
        <begin position="479"/>
        <end position="500"/>
    </location>
</feature>
<evidence type="ECO:0000313" key="11">
    <source>
        <dbReference type="EMBL" id="MBL3674776.1"/>
    </source>
</evidence>
<feature type="transmembrane region" description="Helical" evidence="8">
    <location>
        <begin position="511"/>
        <end position="531"/>
    </location>
</feature>
<name>A0ABS1S7R7_9RHOB</name>
<keyword evidence="5 8" id="KW-0472">Membrane</keyword>
<feature type="transmembrane region" description="Helical" evidence="8">
    <location>
        <begin position="79"/>
        <end position="97"/>
    </location>
</feature>
<protein>
    <submittedName>
        <fullName evidence="11">NADH-quinone oxidoreductase subunit L</fullName>
    </submittedName>
</protein>
<accession>A0ABS1S7R7</accession>
<organism evidence="11 12">
    <name type="scientific">Paracoccus aerius</name>
    <dbReference type="NCBI Taxonomy" id="1915382"/>
    <lineage>
        <taxon>Bacteria</taxon>
        <taxon>Pseudomonadati</taxon>
        <taxon>Pseudomonadota</taxon>
        <taxon>Alphaproteobacteria</taxon>
        <taxon>Rhodobacterales</taxon>
        <taxon>Paracoccaceae</taxon>
        <taxon>Paracoccus</taxon>
    </lineage>
</organism>
<feature type="region of interest" description="Disordered" evidence="7">
    <location>
        <begin position="468"/>
        <end position="507"/>
    </location>
</feature>
<evidence type="ECO:0000259" key="9">
    <source>
        <dbReference type="Pfam" id="PF00361"/>
    </source>
</evidence>
<comment type="caution">
    <text evidence="11">The sequence shown here is derived from an EMBL/GenBank/DDBJ whole genome shotgun (WGS) entry which is preliminary data.</text>
</comment>
<evidence type="ECO:0000256" key="5">
    <source>
        <dbReference type="ARBA" id="ARBA00023136"/>
    </source>
</evidence>
<feature type="compositionally biased region" description="Low complexity" evidence="7">
    <location>
        <begin position="569"/>
        <end position="587"/>
    </location>
</feature>
<feature type="region of interest" description="Disordered" evidence="7">
    <location>
        <begin position="569"/>
        <end position="589"/>
    </location>
</feature>
<dbReference type="RefSeq" id="WP_191311364.1">
    <property type="nucleotide sequence ID" value="NZ_BNCL01000013.1"/>
</dbReference>
<evidence type="ECO:0000256" key="1">
    <source>
        <dbReference type="ARBA" id="ARBA00002378"/>
    </source>
</evidence>
<feature type="transmembrane region" description="Helical" evidence="8">
    <location>
        <begin position="288"/>
        <end position="309"/>
    </location>
</feature>
<evidence type="ECO:0000256" key="7">
    <source>
        <dbReference type="SAM" id="MobiDB-lite"/>
    </source>
</evidence>
<comment type="function">
    <text evidence="1">NDH-1 shuttles electrons from NADH, via FMN and iron-sulfur (Fe-S) centers, to quinones in the respiratory chain. The immediate electron acceptor for the enzyme in this species is believed to be ubiquinone. Couples the redox reaction to proton translocation (for every two electrons transferred, four hydrogen ions are translocated across the cytoplasmic membrane), and thus conserves the redox energy in a proton gradient.</text>
</comment>
<evidence type="ECO:0000256" key="6">
    <source>
        <dbReference type="RuleBase" id="RU000320"/>
    </source>
</evidence>
<sequence>MAQFILFAPLLGALIAGFGWRIIGEKAAMMLTTGILFVAALFSWIVFLGFDGQTQHIPVMDWIVSGDFSAEWAIRLDRLTAIMLIVVTSVSALVHLYSMGYMAHDDNWTHHEHYKARFFAYLSFFTFAMLMLVTADNLLQMFFGWEGVGVASYLLIGFYYRKPSANAAAMKAFIVNRVGDFGFLMGIFGLWWMTGSIQFDAIFAQVADLANVQMRFLWTEWNAANLLAFLLFVGAMGKSAQLFLHTWLPDAMEGPTPVSALIHAATMVTAGVFLVCRMSPLFEFAPETKMFITIIGASTAFFAATVGLVQNDIKRVIAYSTCSQLGYMFVAAGVGVYSVAMFHLFTHAFFKAMLFLGAGSVIHAMHHEQDMRNYGGLRKKIPLTFWAMLIGTLAITGVGIPLTHIGFAGFLSKDAVIESAYASGVSYAFWLLVIAALMTSFYSWRLMFLTFWGAPRPQKVWDAEIKTEEEVQPSASHGHGHDAHGHGHGHDAHGHHDPLHAHHHAHESPPVMTVPLGILAIGAVFAGMIWYGSFFGDDVQRFFGLPEAAHEQAEGGHGEALDGAVAEAPHGEPAGAATHAAAGAASDPAEETAADGHAALAGFERGAIFMRSDNHVMHDAHYVPTWVKLSPFVAMLIGLGLSWLMYIRYPDAPAKLAAQQPGLYRFLLNKWYFDEIYHFVFVRPALWIGRKLWTGGDTAVIDGAINGVAMGIIPRLTRFAGRVQSGYVFHYAFAMVVGIVGLLIWVIMRGAH</sequence>
<feature type="transmembrane region" description="Helical" evidence="8">
    <location>
        <begin position="141"/>
        <end position="160"/>
    </location>
</feature>
<keyword evidence="3 6" id="KW-0812">Transmembrane</keyword>
<evidence type="ECO:0000256" key="4">
    <source>
        <dbReference type="ARBA" id="ARBA00022989"/>
    </source>
</evidence>
<dbReference type="EMBL" id="JAESHT010000013">
    <property type="protein sequence ID" value="MBL3674776.1"/>
    <property type="molecule type" value="Genomic_DNA"/>
</dbReference>
<reference evidence="11 12" key="1">
    <citation type="submission" date="2021-01" db="EMBL/GenBank/DDBJ databases">
        <title>011410 draft genome.</title>
        <authorList>
            <person name="Lang L."/>
        </authorList>
    </citation>
    <scope>NUCLEOTIDE SEQUENCE [LARGE SCALE GENOMIC DNA]</scope>
    <source>
        <strain evidence="11 12">KCTC 42845</strain>
    </source>
</reference>
<dbReference type="InterPro" id="IPR018393">
    <property type="entry name" value="NADHpl_OxRdtase_5_subgr"/>
</dbReference>
<dbReference type="PANTHER" id="PTHR42829">
    <property type="entry name" value="NADH-UBIQUINONE OXIDOREDUCTASE CHAIN 5"/>
    <property type="match status" value="1"/>
</dbReference>
<feature type="transmembrane region" description="Helical" evidence="8">
    <location>
        <begin position="118"/>
        <end position="135"/>
    </location>
</feature>
<evidence type="ECO:0000259" key="10">
    <source>
        <dbReference type="Pfam" id="PF00662"/>
    </source>
</evidence>
<gene>
    <name evidence="11" type="primary">nuoL</name>
    <name evidence="11" type="ORF">JL111_14930</name>
</gene>
<dbReference type="Pfam" id="PF00361">
    <property type="entry name" value="Proton_antipo_M"/>
    <property type="match status" value="1"/>
</dbReference>
<proteinExistence type="predicted"/>
<dbReference type="NCBIfam" id="TIGR01974">
    <property type="entry name" value="NDH_I_L"/>
    <property type="match status" value="1"/>
</dbReference>
<dbReference type="NCBIfam" id="NF005141">
    <property type="entry name" value="PRK06590.1"/>
    <property type="match status" value="1"/>
</dbReference>
<feature type="transmembrane region" description="Helical" evidence="8">
    <location>
        <begin position="260"/>
        <end position="282"/>
    </location>
</feature>
<feature type="transmembrane region" description="Helical" evidence="8">
    <location>
        <begin position="728"/>
        <end position="748"/>
    </location>
</feature>
<evidence type="ECO:0000313" key="12">
    <source>
        <dbReference type="Proteomes" id="UP000644749"/>
    </source>
</evidence>
<feature type="transmembrane region" description="Helical" evidence="8">
    <location>
        <begin position="629"/>
        <end position="647"/>
    </location>
</feature>
<feature type="transmembrane region" description="Helical" evidence="8">
    <location>
        <begin position="30"/>
        <end position="50"/>
    </location>
</feature>
<feature type="domain" description="NADH-Ubiquinone oxidoreductase (complex I) chain 5 N-terminal" evidence="10">
    <location>
        <begin position="62"/>
        <end position="109"/>
    </location>
</feature>
<feature type="transmembrane region" description="Helical" evidence="8">
    <location>
        <begin position="344"/>
        <end position="362"/>
    </location>
</feature>
<feature type="domain" description="NADH:quinone oxidoreductase/Mrp antiporter transmembrane" evidence="9">
    <location>
        <begin position="135"/>
        <end position="439"/>
    </location>
</feature>
<comment type="subcellular location">
    <subcellularLocation>
        <location evidence="2">Endomembrane system</location>
        <topology evidence="2">Multi-pass membrane protein</topology>
    </subcellularLocation>
    <subcellularLocation>
        <location evidence="6">Membrane</location>
        <topology evidence="6">Multi-pass membrane protein</topology>
    </subcellularLocation>
</comment>
<dbReference type="Pfam" id="PF00662">
    <property type="entry name" value="Proton_antipo_N"/>
    <property type="match status" value="1"/>
</dbReference>
<feature type="transmembrane region" description="Helical" evidence="8">
    <location>
        <begin position="181"/>
        <end position="206"/>
    </location>
</feature>
<dbReference type="Proteomes" id="UP000644749">
    <property type="component" value="Unassembled WGS sequence"/>
</dbReference>
<feature type="transmembrane region" description="Helical" evidence="8">
    <location>
        <begin position="316"/>
        <end position="338"/>
    </location>
</feature>
<evidence type="ECO:0000256" key="2">
    <source>
        <dbReference type="ARBA" id="ARBA00004127"/>
    </source>
</evidence>
<feature type="transmembrane region" description="Helical" evidence="8">
    <location>
        <begin position="427"/>
        <end position="448"/>
    </location>
</feature>
<dbReference type="Gene3D" id="1.20.5.2700">
    <property type="match status" value="1"/>
</dbReference>
<feature type="transmembrane region" description="Helical" evidence="8">
    <location>
        <begin position="383"/>
        <end position="407"/>
    </location>
</feature>
<dbReference type="PANTHER" id="PTHR42829:SF2">
    <property type="entry name" value="NADH-UBIQUINONE OXIDOREDUCTASE CHAIN 5"/>
    <property type="match status" value="1"/>
</dbReference>